<dbReference type="Proteomes" id="UP001201463">
    <property type="component" value="Unassembled WGS sequence"/>
</dbReference>
<feature type="transmembrane region" description="Helical" evidence="1">
    <location>
        <begin position="52"/>
        <end position="70"/>
    </location>
</feature>
<feature type="transmembrane region" description="Helical" evidence="1">
    <location>
        <begin position="82"/>
        <end position="101"/>
    </location>
</feature>
<feature type="transmembrane region" description="Helical" evidence="1">
    <location>
        <begin position="12"/>
        <end position="32"/>
    </location>
</feature>
<keyword evidence="1" id="KW-0812">Transmembrane</keyword>
<name>A0ABS8XE14_9BURK</name>
<feature type="transmembrane region" description="Helical" evidence="1">
    <location>
        <begin position="157"/>
        <end position="180"/>
    </location>
</feature>
<organism evidence="2 3">
    <name type="scientific">Pelomonas caseinilytica</name>
    <dbReference type="NCBI Taxonomy" id="2906763"/>
    <lineage>
        <taxon>Bacteria</taxon>
        <taxon>Pseudomonadati</taxon>
        <taxon>Pseudomonadota</taxon>
        <taxon>Betaproteobacteria</taxon>
        <taxon>Burkholderiales</taxon>
        <taxon>Sphaerotilaceae</taxon>
        <taxon>Roseateles</taxon>
    </lineage>
</organism>
<evidence type="ECO:0000313" key="2">
    <source>
        <dbReference type="EMBL" id="MCE4536706.1"/>
    </source>
</evidence>
<proteinExistence type="predicted"/>
<evidence type="ECO:0000256" key="1">
    <source>
        <dbReference type="SAM" id="Phobius"/>
    </source>
</evidence>
<evidence type="ECO:0008006" key="4">
    <source>
        <dbReference type="Google" id="ProtNLM"/>
    </source>
</evidence>
<evidence type="ECO:0000313" key="3">
    <source>
        <dbReference type="Proteomes" id="UP001201463"/>
    </source>
</evidence>
<feature type="transmembrane region" description="Helical" evidence="1">
    <location>
        <begin position="192"/>
        <end position="213"/>
    </location>
</feature>
<dbReference type="EMBL" id="JAJTWT010000002">
    <property type="protein sequence ID" value="MCE4536706.1"/>
    <property type="molecule type" value="Genomic_DNA"/>
</dbReference>
<protein>
    <recommendedName>
        <fullName evidence="4">DUF2878 domain-containing protein</fullName>
    </recommendedName>
</protein>
<reference evidence="2 3" key="1">
    <citation type="submission" date="2021-12" db="EMBL/GenBank/DDBJ databases">
        <title>Genome seq of p7.</title>
        <authorList>
            <person name="Seo T."/>
        </authorList>
    </citation>
    <scope>NUCLEOTIDE SEQUENCE [LARGE SCALE GENOMIC DNA]</scope>
    <source>
        <strain evidence="2 3">P7</strain>
    </source>
</reference>
<dbReference type="RefSeq" id="WP_233390249.1">
    <property type="nucleotide sequence ID" value="NZ_JAJTWT010000002.1"/>
</dbReference>
<keyword evidence="3" id="KW-1185">Reference proteome</keyword>
<gene>
    <name evidence="2" type="ORF">LXT12_05510</name>
</gene>
<keyword evidence="1" id="KW-1133">Transmembrane helix</keyword>
<accession>A0ABS8XE14</accession>
<sequence>MQQIRFDQRWRILAQLPLTLIILVWAPSNLARVLALLVCWALTFGRLSRGELVFAAIICVFFTGMNAASLKAGIFSFTQPDVLAQPYFELLMWGFYVLHTIRLLGPAAPKFEPRWIVPLTVLYSACFAALGGGWPLLIGSGILLLAGLARFHEPRDLLYTGYFIAMGAAFEYTGVHAGLWQYPDPPLGGVPPWFVTLWGGVGFLLHRLALPLLQRFGVYPARTD</sequence>
<comment type="caution">
    <text evidence="2">The sequence shown here is derived from an EMBL/GenBank/DDBJ whole genome shotgun (WGS) entry which is preliminary data.</text>
</comment>
<keyword evidence="1" id="KW-0472">Membrane</keyword>
<feature type="transmembrane region" description="Helical" evidence="1">
    <location>
        <begin position="121"/>
        <end position="145"/>
    </location>
</feature>